<evidence type="ECO:0000313" key="5">
    <source>
        <dbReference type="EMBL" id="PKV81979.1"/>
    </source>
</evidence>
<feature type="region of interest" description="Disordered" evidence="3">
    <location>
        <begin position="1"/>
        <end position="26"/>
    </location>
</feature>
<dbReference type="PROSITE" id="PS50977">
    <property type="entry name" value="HTH_TETR_2"/>
    <property type="match status" value="1"/>
</dbReference>
<dbReference type="OrthoDB" id="4538622at2"/>
<sequence length="207" mass="23212">MTRPQRRTPPERKDRAPRQDRSTETRRRLLDATIESLAKDGWAGTGLTSVADRAGLSRGAAQHHFGTRDELVEAALDHLPAQRIEEIRERGQHLPDGPERLEAVVDLLCDIFGGSLGVASLQLWVGASTDPQLGDLVRKADARFNREIYQLTLELLGFSDEPENRRAVQATLVLVRGFALDAMVRDDKKWRHDVLQAWLPVLERGLA</sequence>
<keyword evidence="6" id="KW-1185">Reference proteome</keyword>
<dbReference type="GO" id="GO:0000976">
    <property type="term" value="F:transcription cis-regulatory region binding"/>
    <property type="evidence" value="ECO:0007669"/>
    <property type="project" value="TreeGrafter"/>
</dbReference>
<name>A0A2N3VK29_9NOCA</name>
<evidence type="ECO:0000256" key="3">
    <source>
        <dbReference type="SAM" id="MobiDB-lite"/>
    </source>
</evidence>
<dbReference type="InterPro" id="IPR001647">
    <property type="entry name" value="HTH_TetR"/>
</dbReference>
<proteinExistence type="predicted"/>
<evidence type="ECO:0000259" key="4">
    <source>
        <dbReference type="PROSITE" id="PS50977"/>
    </source>
</evidence>
<dbReference type="EMBL" id="PJMW01000002">
    <property type="protein sequence ID" value="PKV81979.1"/>
    <property type="molecule type" value="Genomic_DNA"/>
</dbReference>
<dbReference type="Gene3D" id="1.10.357.10">
    <property type="entry name" value="Tetracycline Repressor, domain 2"/>
    <property type="match status" value="1"/>
</dbReference>
<feature type="compositionally biased region" description="Basic and acidic residues" evidence="3">
    <location>
        <begin position="8"/>
        <end position="26"/>
    </location>
</feature>
<dbReference type="RefSeq" id="WP_101467608.1">
    <property type="nucleotide sequence ID" value="NZ_PJMW01000002.1"/>
</dbReference>
<dbReference type="AlphaFoldDB" id="A0A2N3VK29"/>
<organism evidence="5 6">
    <name type="scientific">Nocardia fluminea</name>
    <dbReference type="NCBI Taxonomy" id="134984"/>
    <lineage>
        <taxon>Bacteria</taxon>
        <taxon>Bacillati</taxon>
        <taxon>Actinomycetota</taxon>
        <taxon>Actinomycetes</taxon>
        <taxon>Mycobacteriales</taxon>
        <taxon>Nocardiaceae</taxon>
        <taxon>Nocardia</taxon>
    </lineage>
</organism>
<dbReference type="Proteomes" id="UP000233766">
    <property type="component" value="Unassembled WGS sequence"/>
</dbReference>
<evidence type="ECO:0000313" key="6">
    <source>
        <dbReference type="Proteomes" id="UP000233766"/>
    </source>
</evidence>
<evidence type="ECO:0000256" key="2">
    <source>
        <dbReference type="PROSITE-ProRule" id="PRU00335"/>
    </source>
</evidence>
<comment type="caution">
    <text evidence="5">The sequence shown here is derived from an EMBL/GenBank/DDBJ whole genome shotgun (WGS) entry which is preliminary data.</text>
</comment>
<dbReference type="PANTHER" id="PTHR30055">
    <property type="entry name" value="HTH-TYPE TRANSCRIPTIONAL REGULATOR RUTR"/>
    <property type="match status" value="1"/>
</dbReference>
<dbReference type="InterPro" id="IPR009057">
    <property type="entry name" value="Homeodomain-like_sf"/>
</dbReference>
<dbReference type="InterPro" id="IPR050109">
    <property type="entry name" value="HTH-type_TetR-like_transc_reg"/>
</dbReference>
<gene>
    <name evidence="5" type="ORF">ATK86_6462</name>
</gene>
<dbReference type="GO" id="GO:0003700">
    <property type="term" value="F:DNA-binding transcription factor activity"/>
    <property type="evidence" value="ECO:0007669"/>
    <property type="project" value="TreeGrafter"/>
</dbReference>
<dbReference type="SUPFAM" id="SSF46689">
    <property type="entry name" value="Homeodomain-like"/>
    <property type="match status" value="1"/>
</dbReference>
<dbReference type="Pfam" id="PF00440">
    <property type="entry name" value="TetR_N"/>
    <property type="match status" value="1"/>
</dbReference>
<feature type="DNA-binding region" description="H-T-H motif" evidence="2">
    <location>
        <begin position="46"/>
        <end position="65"/>
    </location>
</feature>
<feature type="domain" description="HTH tetR-type" evidence="4">
    <location>
        <begin position="23"/>
        <end position="83"/>
    </location>
</feature>
<reference evidence="5 6" key="1">
    <citation type="submission" date="2017-12" db="EMBL/GenBank/DDBJ databases">
        <title>Sequencing the genomes of 1000 Actinobacteria strains.</title>
        <authorList>
            <person name="Klenk H.-P."/>
        </authorList>
    </citation>
    <scope>NUCLEOTIDE SEQUENCE [LARGE SCALE GENOMIC DNA]</scope>
    <source>
        <strain evidence="5 6">DSM 44489</strain>
    </source>
</reference>
<dbReference type="PRINTS" id="PR00455">
    <property type="entry name" value="HTHTETR"/>
</dbReference>
<evidence type="ECO:0000256" key="1">
    <source>
        <dbReference type="ARBA" id="ARBA00023125"/>
    </source>
</evidence>
<protein>
    <submittedName>
        <fullName evidence="5">TetR family transcriptional regulator</fullName>
    </submittedName>
</protein>
<dbReference type="PANTHER" id="PTHR30055:SF226">
    <property type="entry name" value="HTH-TYPE TRANSCRIPTIONAL REGULATOR PKSA"/>
    <property type="match status" value="1"/>
</dbReference>
<keyword evidence="1 2" id="KW-0238">DNA-binding</keyword>
<accession>A0A2N3VK29</accession>